<keyword evidence="3" id="KW-1185">Reference proteome</keyword>
<dbReference type="InterPro" id="IPR038941">
    <property type="entry name" value="At4g14100-like"/>
</dbReference>
<dbReference type="RefSeq" id="XP_005646088.1">
    <property type="nucleotide sequence ID" value="XM_005646031.1"/>
</dbReference>
<protein>
    <submittedName>
        <fullName evidence="2">Uncharacterized protein</fullName>
    </submittedName>
</protein>
<dbReference type="AlphaFoldDB" id="I0YT25"/>
<proteinExistence type="predicted"/>
<dbReference type="Proteomes" id="UP000007264">
    <property type="component" value="Unassembled WGS sequence"/>
</dbReference>
<comment type="caution">
    <text evidence="2">The sequence shown here is derived from an EMBL/GenBank/DDBJ whole genome shotgun (WGS) entry which is preliminary data.</text>
</comment>
<dbReference type="EMBL" id="AGSI01000012">
    <property type="protein sequence ID" value="EIE21544.1"/>
    <property type="molecule type" value="Genomic_DNA"/>
</dbReference>
<dbReference type="PANTHER" id="PTHR33880">
    <property type="entry name" value="EXPRESSED PROTEIN"/>
    <property type="match status" value="1"/>
</dbReference>
<accession>I0YT25</accession>
<dbReference type="GeneID" id="17039528"/>
<gene>
    <name evidence="2" type="ORF">COCSUDRAFT_17537</name>
</gene>
<evidence type="ECO:0000313" key="3">
    <source>
        <dbReference type="Proteomes" id="UP000007264"/>
    </source>
</evidence>
<dbReference type="KEGG" id="csl:COCSUDRAFT_17537"/>
<sequence>MRSATICLTCWLLLSSSFGGSNATSLTVPPEPPVWPETFHAVAVQNRSGSLALVDLYYEWQRGRNANLIHSQLGTTLYDIEYTNHTSYYFNLEEGTCRKITFPVGILTPDWLANATYLGTENVDAHDTHVWTKADGFIKYYADVHTGLPVRWIFFDGAQFEILSFVVNETLPDADWQAPSYCFTDKSQKLLHNTVLMA</sequence>
<dbReference type="STRING" id="574566.I0YT25"/>
<dbReference type="eggNOG" id="ENOG502QVTW">
    <property type="taxonomic scope" value="Eukaryota"/>
</dbReference>
<dbReference type="OrthoDB" id="406551at2759"/>
<reference evidence="2 3" key="1">
    <citation type="journal article" date="2012" name="Genome Biol.">
        <title>The genome of the polar eukaryotic microalga coccomyxa subellipsoidea reveals traits of cold adaptation.</title>
        <authorList>
            <person name="Blanc G."/>
            <person name="Agarkova I."/>
            <person name="Grimwood J."/>
            <person name="Kuo A."/>
            <person name="Brueggeman A."/>
            <person name="Dunigan D."/>
            <person name="Gurnon J."/>
            <person name="Ladunga I."/>
            <person name="Lindquist E."/>
            <person name="Lucas S."/>
            <person name="Pangilinan J."/>
            <person name="Proschold T."/>
            <person name="Salamov A."/>
            <person name="Schmutz J."/>
            <person name="Weeks D."/>
            <person name="Yamada T."/>
            <person name="Claverie J.M."/>
            <person name="Grigoriev I."/>
            <person name="Van Etten J."/>
            <person name="Lomsadze A."/>
            <person name="Borodovsky M."/>
        </authorList>
    </citation>
    <scope>NUCLEOTIDE SEQUENCE [LARGE SCALE GENOMIC DNA]</scope>
    <source>
        <strain evidence="2 3">C-169</strain>
    </source>
</reference>
<evidence type="ECO:0000256" key="1">
    <source>
        <dbReference type="SAM" id="SignalP"/>
    </source>
</evidence>
<name>I0YT25_COCSC</name>
<feature type="chain" id="PRO_5003636636" evidence="1">
    <location>
        <begin position="24"/>
        <end position="198"/>
    </location>
</feature>
<keyword evidence="1" id="KW-0732">Signal</keyword>
<feature type="signal peptide" evidence="1">
    <location>
        <begin position="1"/>
        <end position="23"/>
    </location>
</feature>
<evidence type="ECO:0000313" key="2">
    <source>
        <dbReference type="EMBL" id="EIE21544.1"/>
    </source>
</evidence>
<organism evidence="2 3">
    <name type="scientific">Coccomyxa subellipsoidea (strain C-169)</name>
    <name type="common">Green microalga</name>
    <dbReference type="NCBI Taxonomy" id="574566"/>
    <lineage>
        <taxon>Eukaryota</taxon>
        <taxon>Viridiplantae</taxon>
        <taxon>Chlorophyta</taxon>
        <taxon>core chlorophytes</taxon>
        <taxon>Trebouxiophyceae</taxon>
        <taxon>Trebouxiophyceae incertae sedis</taxon>
        <taxon>Coccomyxaceae</taxon>
        <taxon>Coccomyxa</taxon>
        <taxon>Coccomyxa subellipsoidea</taxon>
    </lineage>
</organism>
<dbReference type="PANTHER" id="PTHR33880:SF19">
    <property type="entry name" value="EXPRESSED PROTEIN"/>
    <property type="match status" value="1"/>
</dbReference>